<dbReference type="NCBIfam" id="TIGR01845">
    <property type="entry name" value="outer_NodT"/>
    <property type="match status" value="1"/>
</dbReference>
<evidence type="ECO:0000256" key="1">
    <source>
        <dbReference type="ARBA" id="ARBA00007613"/>
    </source>
</evidence>
<dbReference type="Pfam" id="PF02321">
    <property type="entry name" value="OEP"/>
    <property type="match status" value="2"/>
</dbReference>
<dbReference type="Gene3D" id="2.20.200.10">
    <property type="entry name" value="Outer membrane efflux proteins (OEP)"/>
    <property type="match status" value="1"/>
</dbReference>
<comment type="subcellular location">
    <subcellularLocation>
        <location evidence="2">Cell membrane</location>
        <topology evidence="2">Lipid-anchor</topology>
    </subcellularLocation>
</comment>
<dbReference type="RefSeq" id="WP_100989717.1">
    <property type="nucleotide sequence ID" value="NZ_CP025096.1"/>
</dbReference>
<keyword evidence="4" id="KW-1185">Reference proteome</keyword>
<dbReference type="InterPro" id="IPR010131">
    <property type="entry name" value="MdtP/NodT-like"/>
</dbReference>
<protein>
    <submittedName>
        <fullName evidence="3">RND transporter</fullName>
    </submittedName>
</protein>
<dbReference type="PANTHER" id="PTHR30203">
    <property type="entry name" value="OUTER MEMBRANE CATION EFFLUX PROTEIN"/>
    <property type="match status" value="1"/>
</dbReference>
<dbReference type="PROSITE" id="PS51257">
    <property type="entry name" value="PROKAR_LIPOPROTEIN"/>
    <property type="match status" value="1"/>
</dbReference>
<dbReference type="Proteomes" id="UP000232883">
    <property type="component" value="Chromosome"/>
</dbReference>
<keyword evidence="2" id="KW-0472">Membrane</keyword>
<keyword evidence="2" id="KW-1134">Transmembrane beta strand</keyword>
<dbReference type="OrthoDB" id="9770517at2"/>
<dbReference type="EMBL" id="CP025096">
    <property type="protein sequence ID" value="AUD03650.1"/>
    <property type="molecule type" value="Genomic_DNA"/>
</dbReference>
<evidence type="ECO:0000256" key="2">
    <source>
        <dbReference type="RuleBase" id="RU362097"/>
    </source>
</evidence>
<evidence type="ECO:0000313" key="4">
    <source>
        <dbReference type="Proteomes" id="UP000232883"/>
    </source>
</evidence>
<dbReference type="KEGG" id="spir:CWM47_18560"/>
<dbReference type="InterPro" id="IPR003423">
    <property type="entry name" value="OMP_efflux"/>
</dbReference>
<reference evidence="3 4" key="1">
    <citation type="submission" date="2017-11" db="EMBL/GenBank/DDBJ databases">
        <title>Taxonomic description and genome sequences of Spirosoma HA7 sp. nov., isolated from pollen microhabitat of Corylus avellana.</title>
        <authorList>
            <person name="Ambika Manirajan B."/>
            <person name="Suarez C."/>
            <person name="Ratering S."/>
            <person name="Geissler-Plaum R."/>
            <person name="Cardinale M."/>
            <person name="Sylvia S."/>
        </authorList>
    </citation>
    <scope>NUCLEOTIDE SEQUENCE [LARGE SCALE GENOMIC DNA]</scope>
    <source>
        <strain evidence="3 4">HA7</strain>
    </source>
</reference>
<dbReference type="GO" id="GO:0015562">
    <property type="term" value="F:efflux transmembrane transporter activity"/>
    <property type="evidence" value="ECO:0007669"/>
    <property type="project" value="InterPro"/>
</dbReference>
<sequence>MERPSRINSPRNRSNTIIIKPLHQILAQGSIACLLFLSSCQLPNTVIKSSTRPVPVTFRGQSDSAGIAGQNWRTFFADPQLTQLIDTALAGNLDLRVATQRIEMARASFNYSQGFLAPQVNAVASAGVDRYGRYTMTGVGNYDTNLSDNVQGNQLTPTPTPDYFLGARSTWEVDIWGKLRNRKKAAYIRLLASEKGRHAVITGLVAEIARHYYALLALDGELEILQKNIDYQQNALTLVRIQKEAGRVTELAVQQFSAQLLNTRSRQGQVQQQIVENENQLNRLLGRYPQPIARGNSLQARELPGQALTGIPAQMLIRRPDIRQAELDLQAANIDIDVARAEFLPSLNLTAYVGLNAFRTAVLFNPMSIAAGLLGSLSAPILNRRFVKANYQQSVAQSRESLFRYQQTILTGFSEVSTQLKGVENYRTVAELQAQEVAVLEQAVSTSNDLFRSGYASYLEVITAQRSVLEAELALITTKQSQFLALTDLYRALGGGWE</sequence>
<name>A0A2K8Z181_9BACT</name>
<keyword evidence="2" id="KW-0812">Transmembrane</keyword>
<proteinExistence type="inferred from homology"/>
<dbReference type="AlphaFoldDB" id="A0A2K8Z181"/>
<gene>
    <name evidence="3" type="ORF">CWM47_18560</name>
</gene>
<organism evidence="3 4">
    <name type="scientific">Spirosoma pollinicola</name>
    <dbReference type="NCBI Taxonomy" id="2057025"/>
    <lineage>
        <taxon>Bacteria</taxon>
        <taxon>Pseudomonadati</taxon>
        <taxon>Bacteroidota</taxon>
        <taxon>Cytophagia</taxon>
        <taxon>Cytophagales</taxon>
        <taxon>Cytophagaceae</taxon>
        <taxon>Spirosoma</taxon>
    </lineage>
</organism>
<dbReference type="GO" id="GO:0005886">
    <property type="term" value="C:plasma membrane"/>
    <property type="evidence" value="ECO:0007669"/>
    <property type="project" value="UniProtKB-SubCell"/>
</dbReference>
<comment type="similarity">
    <text evidence="1 2">Belongs to the outer membrane factor (OMF) (TC 1.B.17) family.</text>
</comment>
<dbReference type="SUPFAM" id="SSF56954">
    <property type="entry name" value="Outer membrane efflux proteins (OEP)"/>
    <property type="match status" value="1"/>
</dbReference>
<dbReference type="Gene3D" id="1.20.1600.10">
    <property type="entry name" value="Outer membrane efflux proteins (OEP)"/>
    <property type="match status" value="1"/>
</dbReference>
<keyword evidence="2" id="KW-0564">Palmitate</keyword>
<accession>A0A2K8Z181</accession>
<dbReference type="PANTHER" id="PTHR30203:SF30">
    <property type="entry name" value="OUTER MEMBRANE PROTEIN-RELATED"/>
    <property type="match status" value="1"/>
</dbReference>
<evidence type="ECO:0000313" key="3">
    <source>
        <dbReference type="EMBL" id="AUD03650.1"/>
    </source>
</evidence>
<keyword evidence="2" id="KW-0449">Lipoprotein</keyword>